<dbReference type="InterPro" id="IPR051339">
    <property type="entry name" value="DnaJ_subfamily_B"/>
</dbReference>
<dbReference type="CDD" id="cd06257">
    <property type="entry name" value="DnaJ"/>
    <property type="match status" value="1"/>
</dbReference>
<gene>
    <name evidence="3" type="ORF">K470DRAFT_283408</name>
</gene>
<dbReference type="Pfam" id="PF01556">
    <property type="entry name" value="DnaJ_C"/>
    <property type="match status" value="1"/>
</dbReference>
<feature type="domain" description="J" evidence="2">
    <location>
        <begin position="6"/>
        <end position="68"/>
    </location>
</feature>
<dbReference type="InterPro" id="IPR008971">
    <property type="entry name" value="HSP40/DnaJ_pept-bd"/>
</dbReference>
<dbReference type="CDD" id="cd10747">
    <property type="entry name" value="DnaJ_C"/>
    <property type="match status" value="1"/>
</dbReference>
<dbReference type="GO" id="GO:0006457">
    <property type="term" value="P:protein folding"/>
    <property type="evidence" value="ECO:0007669"/>
    <property type="project" value="InterPro"/>
</dbReference>
<evidence type="ECO:0000313" key="3">
    <source>
        <dbReference type="EMBL" id="KAF2858146.1"/>
    </source>
</evidence>
<evidence type="ECO:0000256" key="1">
    <source>
        <dbReference type="ARBA" id="ARBA00023186"/>
    </source>
</evidence>
<dbReference type="EMBL" id="MU006016">
    <property type="protein sequence ID" value="KAF2858146.1"/>
    <property type="molecule type" value="Genomic_DNA"/>
</dbReference>
<dbReference type="SUPFAM" id="SSF49493">
    <property type="entry name" value="HSP40/DnaJ peptide-binding domain"/>
    <property type="match status" value="2"/>
</dbReference>
<dbReference type="PANTHER" id="PTHR24078">
    <property type="entry name" value="DNAJ HOMOLOG SUBFAMILY C MEMBER"/>
    <property type="match status" value="1"/>
</dbReference>
<dbReference type="AlphaFoldDB" id="A0A6A7BS80"/>
<dbReference type="PROSITE" id="PS00636">
    <property type="entry name" value="DNAJ_1"/>
    <property type="match status" value="1"/>
</dbReference>
<dbReference type="OrthoDB" id="550424at2759"/>
<dbReference type="PRINTS" id="PR00625">
    <property type="entry name" value="JDOMAIN"/>
</dbReference>
<accession>A0A6A7BS80</accession>
<dbReference type="GO" id="GO:0051082">
    <property type="term" value="F:unfolded protein binding"/>
    <property type="evidence" value="ECO:0007669"/>
    <property type="project" value="InterPro"/>
</dbReference>
<dbReference type="GO" id="GO:0005829">
    <property type="term" value="C:cytosol"/>
    <property type="evidence" value="ECO:0007669"/>
    <property type="project" value="TreeGrafter"/>
</dbReference>
<dbReference type="FunFam" id="2.60.260.20:FF:000013">
    <property type="entry name" value="DnaJ subfamily B member 11"/>
    <property type="match status" value="1"/>
</dbReference>
<dbReference type="Proteomes" id="UP000799421">
    <property type="component" value="Unassembled WGS sequence"/>
</dbReference>
<dbReference type="PANTHER" id="PTHR24078:SF553">
    <property type="entry name" value="DNAJ HOMOLOG SUBFAMILY B MEMBER 5"/>
    <property type="match status" value="1"/>
</dbReference>
<evidence type="ECO:0000313" key="4">
    <source>
        <dbReference type="Proteomes" id="UP000799421"/>
    </source>
</evidence>
<dbReference type="InterPro" id="IPR002939">
    <property type="entry name" value="DnaJ_C"/>
</dbReference>
<proteinExistence type="predicted"/>
<dbReference type="PROSITE" id="PS50076">
    <property type="entry name" value="DNAJ_2"/>
    <property type="match status" value="1"/>
</dbReference>
<dbReference type="Gene3D" id="2.60.260.20">
    <property type="entry name" value="Urease metallochaperone UreE, N-terminal domain"/>
    <property type="match status" value="2"/>
</dbReference>
<protein>
    <submittedName>
        <fullName evidence="3">DnaJ-domain-containing protein</fullName>
    </submittedName>
</protein>
<dbReference type="GO" id="GO:0051087">
    <property type="term" value="F:protein-folding chaperone binding"/>
    <property type="evidence" value="ECO:0007669"/>
    <property type="project" value="TreeGrafter"/>
</dbReference>
<dbReference type="InterPro" id="IPR001623">
    <property type="entry name" value="DnaJ_domain"/>
</dbReference>
<organism evidence="3 4">
    <name type="scientific">Piedraia hortae CBS 480.64</name>
    <dbReference type="NCBI Taxonomy" id="1314780"/>
    <lineage>
        <taxon>Eukaryota</taxon>
        <taxon>Fungi</taxon>
        <taxon>Dikarya</taxon>
        <taxon>Ascomycota</taxon>
        <taxon>Pezizomycotina</taxon>
        <taxon>Dothideomycetes</taxon>
        <taxon>Dothideomycetidae</taxon>
        <taxon>Capnodiales</taxon>
        <taxon>Piedraiaceae</taxon>
        <taxon>Piedraia</taxon>
    </lineage>
</organism>
<reference evidence="3" key="1">
    <citation type="journal article" date="2020" name="Stud. Mycol.">
        <title>101 Dothideomycetes genomes: a test case for predicting lifestyles and emergence of pathogens.</title>
        <authorList>
            <person name="Haridas S."/>
            <person name="Albert R."/>
            <person name="Binder M."/>
            <person name="Bloem J."/>
            <person name="Labutti K."/>
            <person name="Salamov A."/>
            <person name="Andreopoulos B."/>
            <person name="Baker S."/>
            <person name="Barry K."/>
            <person name="Bills G."/>
            <person name="Bluhm B."/>
            <person name="Cannon C."/>
            <person name="Castanera R."/>
            <person name="Culley D."/>
            <person name="Daum C."/>
            <person name="Ezra D."/>
            <person name="Gonzalez J."/>
            <person name="Henrissat B."/>
            <person name="Kuo A."/>
            <person name="Liang C."/>
            <person name="Lipzen A."/>
            <person name="Lutzoni F."/>
            <person name="Magnuson J."/>
            <person name="Mondo S."/>
            <person name="Nolan M."/>
            <person name="Ohm R."/>
            <person name="Pangilinan J."/>
            <person name="Park H.-J."/>
            <person name="Ramirez L."/>
            <person name="Alfaro M."/>
            <person name="Sun H."/>
            <person name="Tritt A."/>
            <person name="Yoshinaga Y."/>
            <person name="Zwiers L.-H."/>
            <person name="Turgeon B."/>
            <person name="Goodwin S."/>
            <person name="Spatafora J."/>
            <person name="Crous P."/>
            <person name="Grigoriev I."/>
        </authorList>
    </citation>
    <scope>NUCLEOTIDE SEQUENCE</scope>
    <source>
        <strain evidence="3">CBS 480.64</strain>
    </source>
</reference>
<keyword evidence="1" id="KW-0143">Chaperone</keyword>
<dbReference type="SUPFAM" id="SSF46565">
    <property type="entry name" value="Chaperone J-domain"/>
    <property type="match status" value="1"/>
</dbReference>
<dbReference type="InterPro" id="IPR036869">
    <property type="entry name" value="J_dom_sf"/>
</dbReference>
<dbReference type="Gene3D" id="1.10.287.110">
    <property type="entry name" value="DnaJ domain"/>
    <property type="match status" value="1"/>
</dbReference>
<evidence type="ECO:0000259" key="2">
    <source>
        <dbReference type="PROSITE" id="PS50076"/>
    </source>
</evidence>
<keyword evidence="4" id="KW-1185">Reference proteome</keyword>
<dbReference type="GO" id="GO:0006413">
    <property type="term" value="P:translational initiation"/>
    <property type="evidence" value="ECO:0007669"/>
    <property type="project" value="TreeGrafter"/>
</dbReference>
<dbReference type="SMART" id="SM00271">
    <property type="entry name" value="DnaJ"/>
    <property type="match status" value="1"/>
</dbReference>
<name>A0A6A7BS80_9PEZI</name>
<sequence length="362" mass="38988">MPADTKLYDRLGVSSSASTDEIKKAYRKQALKNHPDKNPAGAEKFKEVSEAYEILSDPEKRKKYDTYGFDFITGKAGPPPSAEDMGGNPFAGAGGMPGGFGGFGGGRGGGGPTFHFSSSGGGGGGYGFSNAHDIFAEFLRSGGGGMGGGLGDDSDDAFNFLGGGLGGGRGMKGSRPFPKRRDEDIETTVVDRDLPVSLQDIFKGTTKKIKVQRKTFDPRTQKQNVEEKILNVPINRGIKAGSKIRYPDMGDQVEGGTQDLQFIIKYKDDPVFTRENNDLRANVTITLKEALTGWSQTVKTIDGKQLTVSHSGPTPPTWHERFPQLGMPIKKTDQRGDFIVGVNIKFPTSLTAKQKEQLKAIL</sequence>
<dbReference type="FunFam" id="2.60.260.20:FF:000002">
    <property type="entry name" value="Dnaj homolog subfamily b member"/>
    <property type="match status" value="1"/>
</dbReference>
<dbReference type="InterPro" id="IPR018253">
    <property type="entry name" value="DnaJ_domain_CS"/>
</dbReference>
<dbReference type="Pfam" id="PF00226">
    <property type="entry name" value="DnaJ"/>
    <property type="match status" value="1"/>
</dbReference>